<dbReference type="Gene3D" id="1.10.287.630">
    <property type="entry name" value="Helix hairpin bin"/>
    <property type="match status" value="1"/>
</dbReference>
<evidence type="ECO:0000313" key="5">
    <source>
        <dbReference type="RefSeq" id="XP_028142433.1"/>
    </source>
</evidence>
<dbReference type="InterPro" id="IPR014710">
    <property type="entry name" value="RmlC-like_jellyroll"/>
</dbReference>
<dbReference type="GO" id="GO:0005249">
    <property type="term" value="F:voltage-gated potassium channel activity"/>
    <property type="evidence" value="ECO:0007669"/>
    <property type="project" value="TreeGrafter"/>
</dbReference>
<dbReference type="SMART" id="SM00100">
    <property type="entry name" value="cNMP"/>
    <property type="match status" value="1"/>
</dbReference>
<dbReference type="RefSeq" id="XP_028142433.1">
    <property type="nucleotide sequence ID" value="XM_028286632.1"/>
</dbReference>
<feature type="transmembrane region" description="Helical" evidence="1">
    <location>
        <begin position="200"/>
        <end position="222"/>
    </location>
</feature>
<dbReference type="AlphaFoldDB" id="A0A6P7GC51"/>
<feature type="transmembrane region" description="Helical" evidence="1">
    <location>
        <begin position="71"/>
        <end position="99"/>
    </location>
</feature>
<reference evidence="3" key="2">
    <citation type="submission" date="2025-05" db="UniProtKB">
        <authorList>
            <consortium name="EnsemblMetazoa"/>
        </authorList>
    </citation>
    <scope>IDENTIFICATION</scope>
</reference>
<dbReference type="GO" id="GO:0098855">
    <property type="term" value="C:HCN channel complex"/>
    <property type="evidence" value="ECO:0007669"/>
    <property type="project" value="TreeGrafter"/>
</dbReference>
<dbReference type="EnsemblMetazoa" id="XM_028286632.2">
    <property type="protein sequence ID" value="XP_028142433.1"/>
    <property type="gene ID" value="LOC114336290"/>
</dbReference>
<dbReference type="GeneID" id="114336290"/>
<evidence type="ECO:0000256" key="1">
    <source>
        <dbReference type="SAM" id="Phobius"/>
    </source>
</evidence>
<keyword evidence="1" id="KW-1133">Transmembrane helix</keyword>
<name>A0A6P7GC51_DIAVI</name>
<dbReference type="Proteomes" id="UP001652700">
    <property type="component" value="Unplaced"/>
</dbReference>
<dbReference type="PANTHER" id="PTHR45689">
    <property type="entry name" value="I[[H]] CHANNEL, ISOFORM E"/>
    <property type="match status" value="1"/>
</dbReference>
<evidence type="ECO:0000259" key="2">
    <source>
        <dbReference type="PROSITE" id="PS50042"/>
    </source>
</evidence>
<feature type="transmembrane region" description="Helical" evidence="1">
    <location>
        <begin position="314"/>
        <end position="336"/>
    </location>
</feature>
<proteinExistence type="predicted"/>
<feature type="transmembrane region" description="Helical" evidence="1">
    <location>
        <begin position="229"/>
        <end position="252"/>
    </location>
</feature>
<gene>
    <name evidence="5" type="primary">LOC114336290</name>
</gene>
<sequence>MLEETHKCLLTRQAHTSSFAPQHPSMRWHGKLLHCIRKWLTLNENDIRCRNFLKTGSALRAEQRKHSRGKYWYIIHPFSILSLIVEIVFLVTILHRMTFSITIIIYPKWYESSAKLRDILHGICMVTFFFTGYVDRKTKHIFIKTSQTLKHYLLTYFLVDLFLMFEDNSDAMIHNLLHLMQVDKKHHHQARQLFAMPINMLAFICYYIRLLSCMPIITNIFLSFGCGRLAIFVVANLAICIYILNTFTFLVYDIPVNIYTGNNSYFPNDSWISLRNQSFHVYTLDTYMESLLLVICYFFGSYHYDVIKQPCEQLMMFLITFLGRAYVLVIIGRILAKFGVSDRAEIEYENMWIQLQSFMHSLDVPLYLQNQIGEKFEYNYQKKFFNTQQMIKVLTSHLKTELFLFGSKKLISMNAFLKLLTSQELGALFSRMKSTVYSSNEIVLGNYRASNNLFFVLSGTVAIFVGETEAFHLQDGDMFGLHSLFMDDQNAYDFPIFVLTLEPTEIYYVNKRWIVTLMESKGDVYRYLHSLYLERMKITTDAALRKRRTGQDVRNLLKTGSVLERRRKRTVNID</sequence>
<evidence type="ECO:0000313" key="3">
    <source>
        <dbReference type="EnsemblMetazoa" id="XP_028142433.1"/>
    </source>
</evidence>
<evidence type="ECO:0000313" key="4">
    <source>
        <dbReference type="Proteomes" id="UP001652700"/>
    </source>
</evidence>
<dbReference type="GO" id="GO:0035725">
    <property type="term" value="P:sodium ion transmembrane transport"/>
    <property type="evidence" value="ECO:0007669"/>
    <property type="project" value="TreeGrafter"/>
</dbReference>
<reference evidence="5" key="1">
    <citation type="submission" date="2025-04" db="UniProtKB">
        <authorList>
            <consortium name="RefSeq"/>
        </authorList>
    </citation>
    <scope>IDENTIFICATION</scope>
    <source>
        <tissue evidence="5">Whole insect</tissue>
    </source>
</reference>
<feature type="domain" description="Cyclic nucleotide-binding" evidence="2">
    <location>
        <begin position="416"/>
        <end position="535"/>
    </location>
</feature>
<organism evidence="5">
    <name type="scientific">Diabrotica virgifera virgifera</name>
    <name type="common">western corn rootworm</name>
    <dbReference type="NCBI Taxonomy" id="50390"/>
    <lineage>
        <taxon>Eukaryota</taxon>
        <taxon>Metazoa</taxon>
        <taxon>Ecdysozoa</taxon>
        <taxon>Arthropoda</taxon>
        <taxon>Hexapoda</taxon>
        <taxon>Insecta</taxon>
        <taxon>Pterygota</taxon>
        <taxon>Neoptera</taxon>
        <taxon>Endopterygota</taxon>
        <taxon>Coleoptera</taxon>
        <taxon>Polyphaga</taxon>
        <taxon>Cucujiformia</taxon>
        <taxon>Chrysomeloidea</taxon>
        <taxon>Chrysomelidae</taxon>
        <taxon>Galerucinae</taxon>
        <taxon>Diabroticina</taxon>
        <taxon>Diabroticites</taxon>
        <taxon>Diabrotica</taxon>
    </lineage>
</organism>
<dbReference type="InterPro" id="IPR000595">
    <property type="entry name" value="cNMP-bd_dom"/>
</dbReference>
<keyword evidence="4" id="KW-1185">Reference proteome</keyword>
<dbReference type="Gene3D" id="2.60.120.10">
    <property type="entry name" value="Jelly Rolls"/>
    <property type="match status" value="1"/>
</dbReference>
<protein>
    <submittedName>
        <fullName evidence="5">Uncharacterized protein LOC114336290</fullName>
    </submittedName>
</protein>
<dbReference type="PROSITE" id="PS50042">
    <property type="entry name" value="CNMP_BINDING_3"/>
    <property type="match status" value="1"/>
</dbReference>
<keyword evidence="1" id="KW-0472">Membrane</keyword>
<dbReference type="InParanoid" id="A0A6P7GC51"/>
<dbReference type="OrthoDB" id="2021138at2759"/>
<dbReference type="PANTHER" id="PTHR45689:SF14">
    <property type="entry name" value="CYCLIC NUCLEOTIDE-GATED CATION CHANNEL SUBUNIT A-LIKE PROTEIN"/>
    <property type="match status" value="1"/>
</dbReference>
<feature type="transmembrane region" description="Helical" evidence="1">
    <location>
        <begin position="279"/>
        <end position="302"/>
    </location>
</feature>
<dbReference type="GO" id="GO:0003254">
    <property type="term" value="P:regulation of membrane depolarization"/>
    <property type="evidence" value="ECO:0007669"/>
    <property type="project" value="TreeGrafter"/>
</dbReference>
<dbReference type="InterPro" id="IPR018490">
    <property type="entry name" value="cNMP-bd_dom_sf"/>
</dbReference>
<keyword evidence="1" id="KW-0812">Transmembrane</keyword>
<dbReference type="KEGG" id="dvv:114336290"/>
<dbReference type="SUPFAM" id="SSF51206">
    <property type="entry name" value="cAMP-binding domain-like"/>
    <property type="match status" value="1"/>
</dbReference>
<dbReference type="CDD" id="cd00038">
    <property type="entry name" value="CAP_ED"/>
    <property type="match status" value="1"/>
</dbReference>
<dbReference type="InterPro" id="IPR051413">
    <property type="entry name" value="K/Na_HCN_channel"/>
</dbReference>
<accession>A0A6P7GC51</accession>